<gene>
    <name evidence="2" type="ORF">WJX73_000085</name>
</gene>
<evidence type="ECO:0000313" key="2">
    <source>
        <dbReference type="EMBL" id="KAK9808313.1"/>
    </source>
</evidence>
<dbReference type="EMBL" id="JALJOQ010000024">
    <property type="protein sequence ID" value="KAK9808313.1"/>
    <property type="molecule type" value="Genomic_DNA"/>
</dbReference>
<organism evidence="2 3">
    <name type="scientific">Symbiochloris irregularis</name>
    <dbReference type="NCBI Taxonomy" id="706552"/>
    <lineage>
        <taxon>Eukaryota</taxon>
        <taxon>Viridiplantae</taxon>
        <taxon>Chlorophyta</taxon>
        <taxon>core chlorophytes</taxon>
        <taxon>Trebouxiophyceae</taxon>
        <taxon>Trebouxiales</taxon>
        <taxon>Trebouxiaceae</taxon>
        <taxon>Symbiochloris</taxon>
    </lineage>
</organism>
<protein>
    <submittedName>
        <fullName evidence="2">Uncharacterized protein</fullName>
    </submittedName>
</protein>
<evidence type="ECO:0000313" key="3">
    <source>
        <dbReference type="Proteomes" id="UP001465755"/>
    </source>
</evidence>
<sequence length="175" mass="19090">MSHSIPSPPVHQDSGTMPPLRKPALSSRPISDPIQMSSGGAEKRQCSRPGPPKPSSSFSSLNWKAAGSSFTRENDEIEQGADEIRSILQQSKLSSTPRTFLGMSPPTRAAGAMNPLVQDWTWKSNVMQCSHSNLQALREMDARGVGQSFGAGFCVVEPGLSWYWGLYSQPRCLLR</sequence>
<dbReference type="AlphaFoldDB" id="A0AAW1PJN5"/>
<evidence type="ECO:0000256" key="1">
    <source>
        <dbReference type="SAM" id="MobiDB-lite"/>
    </source>
</evidence>
<keyword evidence="3" id="KW-1185">Reference proteome</keyword>
<name>A0AAW1PJN5_9CHLO</name>
<accession>A0AAW1PJN5</accession>
<reference evidence="2 3" key="1">
    <citation type="journal article" date="2024" name="Nat. Commun.">
        <title>Phylogenomics reveals the evolutionary origins of lichenization in chlorophyte algae.</title>
        <authorList>
            <person name="Puginier C."/>
            <person name="Libourel C."/>
            <person name="Otte J."/>
            <person name="Skaloud P."/>
            <person name="Haon M."/>
            <person name="Grisel S."/>
            <person name="Petersen M."/>
            <person name="Berrin J.G."/>
            <person name="Delaux P.M."/>
            <person name="Dal Grande F."/>
            <person name="Keller J."/>
        </authorList>
    </citation>
    <scope>NUCLEOTIDE SEQUENCE [LARGE SCALE GENOMIC DNA]</scope>
    <source>
        <strain evidence="2 3">SAG 2036</strain>
    </source>
</reference>
<comment type="caution">
    <text evidence="2">The sequence shown here is derived from an EMBL/GenBank/DDBJ whole genome shotgun (WGS) entry which is preliminary data.</text>
</comment>
<feature type="region of interest" description="Disordered" evidence="1">
    <location>
        <begin position="1"/>
        <end position="83"/>
    </location>
</feature>
<dbReference type="Proteomes" id="UP001465755">
    <property type="component" value="Unassembled WGS sequence"/>
</dbReference>
<proteinExistence type="predicted"/>